<dbReference type="Gene3D" id="1.10.510.10">
    <property type="entry name" value="Transferase(Phosphotransferase) domain 1"/>
    <property type="match status" value="1"/>
</dbReference>
<feature type="region of interest" description="Disordered" evidence="3">
    <location>
        <begin position="17"/>
        <end position="41"/>
    </location>
</feature>
<feature type="compositionally biased region" description="Polar residues" evidence="3">
    <location>
        <begin position="451"/>
        <end position="462"/>
    </location>
</feature>
<feature type="coiled-coil region" evidence="2">
    <location>
        <begin position="634"/>
        <end position="668"/>
    </location>
</feature>
<dbReference type="SUPFAM" id="SSF56112">
    <property type="entry name" value="Protein kinase-like (PK-like)"/>
    <property type="match status" value="1"/>
</dbReference>
<dbReference type="FunFam" id="1.10.510.10:FF:000947">
    <property type="entry name" value="serine/threonine-protein kinase OSR1"/>
    <property type="match status" value="1"/>
</dbReference>
<feature type="region of interest" description="Disordered" evidence="3">
    <location>
        <begin position="515"/>
        <end position="541"/>
    </location>
</feature>
<dbReference type="Pfam" id="PF00069">
    <property type="entry name" value="Pkinase"/>
    <property type="match status" value="1"/>
</dbReference>
<evidence type="ECO:0000256" key="3">
    <source>
        <dbReference type="SAM" id="MobiDB-lite"/>
    </source>
</evidence>
<dbReference type="GO" id="GO:0043539">
    <property type="term" value="F:protein serine/threonine kinase activator activity"/>
    <property type="evidence" value="ECO:0007669"/>
    <property type="project" value="InterPro"/>
</dbReference>
<feature type="compositionally biased region" description="Low complexity" evidence="3">
    <location>
        <begin position="602"/>
        <end position="615"/>
    </location>
</feature>
<dbReference type="SMART" id="SM00220">
    <property type="entry name" value="S_TKc"/>
    <property type="match status" value="1"/>
</dbReference>
<dbReference type="GO" id="GO:0005524">
    <property type="term" value="F:ATP binding"/>
    <property type="evidence" value="ECO:0007669"/>
    <property type="project" value="InterPro"/>
</dbReference>
<proteinExistence type="inferred from homology"/>
<evidence type="ECO:0000313" key="6">
    <source>
        <dbReference type="Proteomes" id="UP000605846"/>
    </source>
</evidence>
<comment type="similarity">
    <text evidence="1">Belongs to the protein kinase superfamily. STE Ser/Thr protein kinase family. STE20 subfamily.</text>
</comment>
<dbReference type="PANTHER" id="PTHR48014:SF21">
    <property type="entry name" value="SERINE_THREONINE-PROTEIN KINASE FRAY2"/>
    <property type="match status" value="1"/>
</dbReference>
<reference evidence="5" key="1">
    <citation type="submission" date="2020-01" db="EMBL/GenBank/DDBJ databases">
        <title>Genome Sequencing of Three Apophysomyces-Like Fungal Strains Confirms a Novel Fungal Genus in the Mucoromycota with divergent Burkholderia-like Endosymbiotic Bacteria.</title>
        <authorList>
            <person name="Stajich J.E."/>
            <person name="Macias A.M."/>
            <person name="Carter-House D."/>
            <person name="Lovett B."/>
            <person name="Kasson L.R."/>
            <person name="Berry K."/>
            <person name="Grigoriev I."/>
            <person name="Chang Y."/>
            <person name="Spatafora J."/>
            <person name="Kasson M.T."/>
        </authorList>
    </citation>
    <scope>NUCLEOTIDE SEQUENCE</scope>
    <source>
        <strain evidence="5">NRRL A-21654</strain>
    </source>
</reference>
<feature type="region of interest" description="Disordered" evidence="3">
    <location>
        <begin position="395"/>
        <end position="417"/>
    </location>
</feature>
<dbReference type="InterPro" id="IPR047173">
    <property type="entry name" value="STRAD_A/B-like"/>
</dbReference>
<organism evidence="5 6">
    <name type="scientific">Apophysomyces ossiformis</name>
    <dbReference type="NCBI Taxonomy" id="679940"/>
    <lineage>
        <taxon>Eukaryota</taxon>
        <taxon>Fungi</taxon>
        <taxon>Fungi incertae sedis</taxon>
        <taxon>Mucoromycota</taxon>
        <taxon>Mucoromycotina</taxon>
        <taxon>Mucoromycetes</taxon>
        <taxon>Mucorales</taxon>
        <taxon>Mucorineae</taxon>
        <taxon>Mucoraceae</taxon>
        <taxon>Apophysomyces</taxon>
    </lineage>
</organism>
<dbReference type="InterPro" id="IPR000719">
    <property type="entry name" value="Prot_kinase_dom"/>
</dbReference>
<keyword evidence="2" id="KW-0175">Coiled coil</keyword>
<dbReference type="Proteomes" id="UP000605846">
    <property type="component" value="Unassembled WGS sequence"/>
</dbReference>
<protein>
    <recommendedName>
        <fullName evidence="4">Protein kinase domain-containing protein</fullName>
    </recommendedName>
</protein>
<accession>A0A8H7BK13</accession>
<dbReference type="InterPro" id="IPR011009">
    <property type="entry name" value="Kinase-like_dom_sf"/>
</dbReference>
<keyword evidence="6" id="KW-1185">Reference proteome</keyword>
<name>A0A8H7BK13_9FUNG</name>
<feature type="domain" description="Protein kinase" evidence="4">
    <location>
        <begin position="1"/>
        <end position="278"/>
    </location>
</feature>
<dbReference type="PANTHER" id="PTHR48014">
    <property type="entry name" value="SERINE/THREONINE-PROTEIN KINASE FRAY2"/>
    <property type="match status" value="1"/>
</dbReference>
<feature type="region of interest" description="Disordered" evidence="3">
    <location>
        <begin position="439"/>
        <end position="496"/>
    </location>
</feature>
<feature type="compositionally biased region" description="Low complexity" evidence="3">
    <location>
        <begin position="527"/>
        <end position="541"/>
    </location>
</feature>
<evidence type="ECO:0000256" key="2">
    <source>
        <dbReference type="SAM" id="Coils"/>
    </source>
</evidence>
<comment type="caution">
    <text evidence="5">The sequence shown here is derived from an EMBL/GenBank/DDBJ whole genome shotgun (WGS) entry which is preliminary data.</text>
</comment>
<feature type="compositionally biased region" description="Polar residues" evidence="3">
    <location>
        <begin position="17"/>
        <end position="27"/>
    </location>
</feature>
<gene>
    <name evidence="5" type="ORF">EC973_004629</name>
</gene>
<evidence type="ECO:0000313" key="5">
    <source>
        <dbReference type="EMBL" id="KAF7721490.1"/>
    </source>
</evidence>
<sequence>MSTDQYDPPFVTLTAATDSDSTRQAISPKSILITGQPPPTPSPVLGHAAKRSLTGSDLFSGLRIVSNGHQDSDQDDQSGPLEGHVITSIDEFEFKGIIGSCLDIMKNNFPEGLDEPSIAVILKQALEGLAYLHKNGHIHRDVKAGNLLMDEDGTVLLADFGVSSSLMETGGRGLRKTFVGTPCWMAPEVMEQAGYDYKADIWSFGITAIELASGHAPYAKLPPLKVLMMTLSNDPPTLVRETTKHKYSRLLKEVVDMCLNKDPSKRPTSEKLLQHPFFRQTKKKEYLIKTLLAEIAPLEQRSHKRIFQKEVYNAKTDEWDFNDQDEEERQSSGTTELNPPKRHISFGDVVIRSPQLHSESNISLPSTNIVQPTEALANTPSRKSRFVIEDIARDGLEFTKPPPSPGRPSPSELSDSRLNNNEYLETGMKIGRFSINQLSRQPSASERPPTAASSSDSKQMSRAVSHDNTRPVSARDKTSHSRGHGIQHHSMDQDSLKGIMRVDEYRKVGNPTLLAHHSTADKPEGASHSPDSSSSSLSSTYHSNSYIQGHVYRATCDPATVATCQSHIQEMLKNNEAQRLLLQDMFQTLSVKSKELASGEVSSENNNPSSSSLQSMNRVDFHANPLQMSECTGIESLQRQLEALARERDMLKSENQSLRCEIEHLKSKQTHNQAHA</sequence>
<dbReference type="PROSITE" id="PS50011">
    <property type="entry name" value="PROTEIN_KINASE_DOM"/>
    <property type="match status" value="1"/>
</dbReference>
<feature type="compositionally biased region" description="Acidic residues" evidence="3">
    <location>
        <begin position="319"/>
        <end position="328"/>
    </location>
</feature>
<dbReference type="EMBL" id="JABAYA010000260">
    <property type="protein sequence ID" value="KAF7721490.1"/>
    <property type="molecule type" value="Genomic_DNA"/>
</dbReference>
<evidence type="ECO:0000259" key="4">
    <source>
        <dbReference type="PROSITE" id="PS50011"/>
    </source>
</evidence>
<evidence type="ECO:0000256" key="1">
    <source>
        <dbReference type="ARBA" id="ARBA00008874"/>
    </source>
</evidence>
<dbReference type="AlphaFoldDB" id="A0A8H7BK13"/>
<feature type="region of interest" description="Disordered" evidence="3">
    <location>
        <begin position="318"/>
        <end position="343"/>
    </location>
</feature>
<feature type="compositionally biased region" description="Basic and acidic residues" evidence="3">
    <location>
        <begin position="464"/>
        <end position="479"/>
    </location>
</feature>
<dbReference type="OrthoDB" id="2287592at2759"/>
<feature type="region of interest" description="Disordered" evidence="3">
    <location>
        <begin position="596"/>
        <end position="615"/>
    </location>
</feature>
<dbReference type="GO" id="GO:0004672">
    <property type="term" value="F:protein kinase activity"/>
    <property type="evidence" value="ECO:0007669"/>
    <property type="project" value="InterPro"/>
</dbReference>